<evidence type="ECO:0000313" key="1">
    <source>
        <dbReference type="EMBL" id="PON59865.1"/>
    </source>
</evidence>
<dbReference type="EMBL" id="JXTC01000370">
    <property type="protein sequence ID" value="PON59865.1"/>
    <property type="molecule type" value="Genomic_DNA"/>
</dbReference>
<protein>
    <submittedName>
        <fullName evidence="1">Uncharacterized protein</fullName>
    </submittedName>
</protein>
<evidence type="ECO:0000313" key="2">
    <source>
        <dbReference type="Proteomes" id="UP000237000"/>
    </source>
</evidence>
<organism evidence="1 2">
    <name type="scientific">Trema orientale</name>
    <name type="common">Charcoal tree</name>
    <name type="synonym">Celtis orientalis</name>
    <dbReference type="NCBI Taxonomy" id="63057"/>
    <lineage>
        <taxon>Eukaryota</taxon>
        <taxon>Viridiplantae</taxon>
        <taxon>Streptophyta</taxon>
        <taxon>Embryophyta</taxon>
        <taxon>Tracheophyta</taxon>
        <taxon>Spermatophyta</taxon>
        <taxon>Magnoliopsida</taxon>
        <taxon>eudicotyledons</taxon>
        <taxon>Gunneridae</taxon>
        <taxon>Pentapetalae</taxon>
        <taxon>rosids</taxon>
        <taxon>fabids</taxon>
        <taxon>Rosales</taxon>
        <taxon>Cannabaceae</taxon>
        <taxon>Trema</taxon>
    </lineage>
</organism>
<accession>A0A2P5CFT8</accession>
<name>A0A2P5CFT8_TREOI</name>
<keyword evidence="2" id="KW-1185">Reference proteome</keyword>
<proteinExistence type="predicted"/>
<sequence length="57" mass="6356">FLLLSHRVFSPNIPPYRAACATRSTPLSNRLESFDSLSDSVLLVFINGFPKPEPYSS</sequence>
<dbReference type="InParanoid" id="A0A2P5CFT8"/>
<dbReference type="AlphaFoldDB" id="A0A2P5CFT8"/>
<dbReference type="Proteomes" id="UP000237000">
    <property type="component" value="Unassembled WGS sequence"/>
</dbReference>
<feature type="non-terminal residue" evidence="1">
    <location>
        <position position="1"/>
    </location>
</feature>
<reference evidence="2" key="1">
    <citation type="submission" date="2016-06" db="EMBL/GenBank/DDBJ databases">
        <title>Parallel loss of symbiosis genes in relatives of nitrogen-fixing non-legume Parasponia.</title>
        <authorList>
            <person name="Van Velzen R."/>
            <person name="Holmer R."/>
            <person name="Bu F."/>
            <person name="Rutten L."/>
            <person name="Van Zeijl A."/>
            <person name="Liu W."/>
            <person name="Santuari L."/>
            <person name="Cao Q."/>
            <person name="Sharma T."/>
            <person name="Shen D."/>
            <person name="Roswanjaya Y."/>
            <person name="Wardhani T."/>
            <person name="Kalhor M.S."/>
            <person name="Jansen J."/>
            <person name="Van den Hoogen J."/>
            <person name="Gungor B."/>
            <person name="Hartog M."/>
            <person name="Hontelez J."/>
            <person name="Verver J."/>
            <person name="Yang W.-C."/>
            <person name="Schijlen E."/>
            <person name="Repin R."/>
            <person name="Schilthuizen M."/>
            <person name="Schranz E."/>
            <person name="Heidstra R."/>
            <person name="Miyata K."/>
            <person name="Fedorova E."/>
            <person name="Kohlen W."/>
            <person name="Bisseling T."/>
            <person name="Smit S."/>
            <person name="Geurts R."/>
        </authorList>
    </citation>
    <scope>NUCLEOTIDE SEQUENCE [LARGE SCALE GENOMIC DNA]</scope>
    <source>
        <strain evidence="2">cv. RG33-2</strain>
    </source>
</reference>
<comment type="caution">
    <text evidence="1">The sequence shown here is derived from an EMBL/GenBank/DDBJ whole genome shotgun (WGS) entry which is preliminary data.</text>
</comment>
<gene>
    <name evidence="1" type="ORF">TorRG33x02_286670</name>
</gene>